<keyword evidence="2" id="KW-1185">Reference proteome</keyword>
<reference evidence="1" key="2">
    <citation type="submission" date="2025-09" db="UniProtKB">
        <authorList>
            <consortium name="Ensembl"/>
        </authorList>
    </citation>
    <scope>IDENTIFICATION</scope>
</reference>
<dbReference type="Ensembl" id="ENSPCOT00000034232.1">
    <property type="protein sequence ID" value="ENSPCOP00000023553.1"/>
    <property type="gene ID" value="ENSPCOG00000023918.1"/>
</dbReference>
<proteinExistence type="predicted"/>
<dbReference type="AlphaFoldDB" id="A0A2K6GBD2"/>
<name>A0A2K6GBD2_PROCO</name>
<protein>
    <submittedName>
        <fullName evidence="1">MAPK activated protein kinase 5</fullName>
    </submittedName>
</protein>
<accession>A0A2K6GBD2</accession>
<dbReference type="GeneTree" id="ENSGT00940000154089"/>
<gene>
    <name evidence="1" type="primary">MAPKAPK5</name>
</gene>
<sequence>MSEESDMDKAIKVRSICFRMVCRNSTWRVGFYLSLPVSLKLASWKSAH</sequence>
<evidence type="ECO:0000313" key="2">
    <source>
        <dbReference type="Proteomes" id="UP000233160"/>
    </source>
</evidence>
<dbReference type="Proteomes" id="UP000233160">
    <property type="component" value="Unassembled WGS sequence"/>
</dbReference>
<reference evidence="1" key="1">
    <citation type="submission" date="2025-08" db="UniProtKB">
        <authorList>
            <consortium name="Ensembl"/>
        </authorList>
    </citation>
    <scope>IDENTIFICATION</scope>
</reference>
<evidence type="ECO:0000313" key="1">
    <source>
        <dbReference type="Ensembl" id="ENSPCOP00000023553.1"/>
    </source>
</evidence>
<organism evidence="1 2">
    <name type="scientific">Propithecus coquereli</name>
    <name type="common">Coquerel's sifaka</name>
    <name type="synonym">Propithecus verreauxi coquereli</name>
    <dbReference type="NCBI Taxonomy" id="379532"/>
    <lineage>
        <taxon>Eukaryota</taxon>
        <taxon>Metazoa</taxon>
        <taxon>Chordata</taxon>
        <taxon>Craniata</taxon>
        <taxon>Vertebrata</taxon>
        <taxon>Euteleostomi</taxon>
        <taxon>Mammalia</taxon>
        <taxon>Eutheria</taxon>
        <taxon>Euarchontoglires</taxon>
        <taxon>Primates</taxon>
        <taxon>Strepsirrhini</taxon>
        <taxon>Lemuriformes</taxon>
        <taxon>Indriidae</taxon>
        <taxon>Propithecus</taxon>
    </lineage>
</organism>